<accession>A0A1V9D9X6</accession>
<organism evidence="1 2">
    <name type="scientific">Pantoea latae</name>
    <dbReference type="NCBI Taxonomy" id="1964541"/>
    <lineage>
        <taxon>Bacteria</taxon>
        <taxon>Pseudomonadati</taxon>
        <taxon>Pseudomonadota</taxon>
        <taxon>Gammaproteobacteria</taxon>
        <taxon>Enterobacterales</taxon>
        <taxon>Erwiniaceae</taxon>
        <taxon>Pantoea</taxon>
    </lineage>
</organism>
<dbReference type="AlphaFoldDB" id="A0A1V9D9X6"/>
<proteinExistence type="predicted"/>
<reference evidence="1 2" key="1">
    <citation type="submission" date="2017-02" db="EMBL/GenBank/DDBJ databases">
        <title>Whole genome shotgun sequence of Pantoea agglomerans strain AS1 isolated from a cycad, Zamia floridana in Central Florida, USA.</title>
        <authorList>
            <person name="Lata P."/>
            <person name="Govindarajan S."/>
            <person name="Qi F."/>
            <person name="Li J.-L."/>
            <person name="Maurya S.K."/>
            <person name="Sahoo M.K."/>
        </authorList>
    </citation>
    <scope>NUCLEOTIDE SEQUENCE [LARGE SCALE GENOMIC DNA]</scope>
    <source>
        <strain evidence="1 2">AS1</strain>
    </source>
</reference>
<comment type="caution">
    <text evidence="1">The sequence shown here is derived from an EMBL/GenBank/DDBJ whole genome shotgun (WGS) entry which is preliminary data.</text>
</comment>
<dbReference type="OrthoDB" id="6636390at2"/>
<dbReference type="EMBL" id="MWUE01000033">
    <property type="protein sequence ID" value="OQP30585.1"/>
    <property type="molecule type" value="Genomic_DNA"/>
</dbReference>
<name>A0A1V9D9X6_9GAMM</name>
<evidence type="ECO:0000313" key="2">
    <source>
        <dbReference type="Proteomes" id="UP000192769"/>
    </source>
</evidence>
<protein>
    <submittedName>
        <fullName evidence="1">Uncharacterized protein</fullName>
    </submittedName>
</protein>
<dbReference type="RefSeq" id="WP_081141743.1">
    <property type="nucleotide sequence ID" value="NZ_MWUE01000033.1"/>
</dbReference>
<dbReference type="Proteomes" id="UP000192769">
    <property type="component" value="Unassembled WGS sequence"/>
</dbReference>
<keyword evidence="2" id="KW-1185">Reference proteome</keyword>
<evidence type="ECO:0000313" key="1">
    <source>
        <dbReference type="EMBL" id="OQP30585.1"/>
    </source>
</evidence>
<sequence>MKNSAPEQKAVTIETVLKHFPNWSEEAKQRLRNIGDADWADNDKATVTFTYSSTDVNIQLQLAAPANYLFKGQAINTLSPPLNDPGGAGTLFYDNIDELLAEGTEFHVYPNTDDGLSSQFLVILFCDPNDLYGLFTYTNIQSFEGNAVQGAGVWS</sequence>
<gene>
    <name evidence="1" type="ORF">B2J69_20305</name>
</gene>